<keyword evidence="2" id="KW-1185">Reference proteome</keyword>
<evidence type="ECO:0000313" key="1">
    <source>
        <dbReference type="EMBL" id="KIL58384.1"/>
    </source>
</evidence>
<accession>A0A0C2SW92</accession>
<evidence type="ECO:0000313" key="2">
    <source>
        <dbReference type="Proteomes" id="UP000054549"/>
    </source>
</evidence>
<protein>
    <submittedName>
        <fullName evidence="1">Uncharacterized protein</fullName>
    </submittedName>
</protein>
<dbReference type="AlphaFoldDB" id="A0A0C2SW92"/>
<dbReference type="EMBL" id="KN818339">
    <property type="protein sequence ID" value="KIL58384.1"/>
    <property type="molecule type" value="Genomic_DNA"/>
</dbReference>
<proteinExistence type="predicted"/>
<dbReference type="OrthoDB" id="2987506at2759"/>
<organism evidence="1 2">
    <name type="scientific">Amanita muscaria (strain Koide BX008)</name>
    <dbReference type="NCBI Taxonomy" id="946122"/>
    <lineage>
        <taxon>Eukaryota</taxon>
        <taxon>Fungi</taxon>
        <taxon>Dikarya</taxon>
        <taxon>Basidiomycota</taxon>
        <taxon>Agaricomycotina</taxon>
        <taxon>Agaricomycetes</taxon>
        <taxon>Agaricomycetidae</taxon>
        <taxon>Agaricales</taxon>
        <taxon>Pluteineae</taxon>
        <taxon>Amanitaceae</taxon>
        <taxon>Amanita</taxon>
    </lineage>
</organism>
<dbReference type="InParanoid" id="A0A0C2SW92"/>
<dbReference type="HOGENOM" id="CLU_1151555_0_0_1"/>
<reference evidence="1 2" key="1">
    <citation type="submission" date="2014-04" db="EMBL/GenBank/DDBJ databases">
        <title>Evolutionary Origins and Diversification of the Mycorrhizal Mutualists.</title>
        <authorList>
            <consortium name="DOE Joint Genome Institute"/>
            <consortium name="Mycorrhizal Genomics Consortium"/>
            <person name="Kohler A."/>
            <person name="Kuo A."/>
            <person name="Nagy L.G."/>
            <person name="Floudas D."/>
            <person name="Copeland A."/>
            <person name="Barry K.W."/>
            <person name="Cichocki N."/>
            <person name="Veneault-Fourrey C."/>
            <person name="LaButti K."/>
            <person name="Lindquist E.A."/>
            <person name="Lipzen A."/>
            <person name="Lundell T."/>
            <person name="Morin E."/>
            <person name="Murat C."/>
            <person name="Riley R."/>
            <person name="Ohm R."/>
            <person name="Sun H."/>
            <person name="Tunlid A."/>
            <person name="Henrissat B."/>
            <person name="Grigoriev I.V."/>
            <person name="Hibbett D.S."/>
            <person name="Martin F."/>
        </authorList>
    </citation>
    <scope>NUCLEOTIDE SEQUENCE [LARGE SCALE GENOMIC DNA]</scope>
    <source>
        <strain evidence="1 2">Koide BX008</strain>
    </source>
</reference>
<gene>
    <name evidence="1" type="ORF">M378DRAFT_15571</name>
</gene>
<dbReference type="Proteomes" id="UP000054549">
    <property type="component" value="Unassembled WGS sequence"/>
</dbReference>
<sequence length="233" mass="25920">MVDYEIVIRMTSEQARDKSKWQYSICFAKPTGDGASVDQPVYVIASSYQPGAYSTVCSFTWSENYAMAANDKAYKPGGAIETTRTKPREMELQNLLMVEGWSESAVAVKHNSQAVHKDSFGFNPVKDDGVYVLYLRDIMPGFEGTEWQGSPCYTSRELFLHGPNNVEQIAPSPSAVIFFGRDLHGKPAHTGSVWKASNGTVFYPITLDFKDGKKCTLTHNLDSPSGWDVEYSE</sequence>
<name>A0A0C2SW92_AMAMK</name>